<keyword evidence="2" id="KW-0963">Cytoplasm</keyword>
<feature type="compositionally biased region" description="Basic and acidic residues" evidence="5">
    <location>
        <begin position="1114"/>
        <end position="1125"/>
    </location>
</feature>
<comment type="caution">
    <text evidence="7">The sequence shown here is derived from an EMBL/GenBank/DDBJ whole genome shotgun (WGS) entry which is preliminary data.</text>
</comment>
<feature type="coiled-coil region" evidence="4">
    <location>
        <begin position="542"/>
        <end position="576"/>
    </location>
</feature>
<evidence type="ECO:0000256" key="1">
    <source>
        <dbReference type="ARBA" id="ARBA00004245"/>
    </source>
</evidence>
<feature type="domain" description="GAR" evidence="6">
    <location>
        <begin position="1600"/>
        <end position="1678"/>
    </location>
</feature>
<proteinExistence type="predicted"/>
<dbReference type="GO" id="GO:0005856">
    <property type="term" value="C:cytoskeleton"/>
    <property type="evidence" value="ECO:0007669"/>
    <property type="project" value="UniProtKB-SubCell"/>
</dbReference>
<dbReference type="EMBL" id="MU151074">
    <property type="protein sequence ID" value="KAF9452205.1"/>
    <property type="molecule type" value="Genomic_DNA"/>
</dbReference>
<sequence>MSNIINPSPDPELDTPVPVVLDPTSTAPATEGATTTTAEQQKEGEEEALESHEVIELQAFSEKKPWIEERIRFLEEMPPVEVFVGLDAIRASAEIVPGLPSRAILEEWMAKHDAVDKETEVFDTVELEKLRQLTKAATHRNLSPADTDVIELTLTTIFALDKLLQLLRDRSFSLELLATRLVWEEHRVAAWVERRLIIEDFTQFIAKRVRWNTSMYENPVKDEYPLGRRGSINSFASASSDTSVNSAAFSRSARFKLAEFLSRDAAHFGSRVTALRHGKIASAGKALDKLIDISRVPVPEELLDEQDRLEEKGINELEQIGKFAMNLVMQWRKADEIYVETIKDQVTAQNLLEEIETAKLHHPTQRQCNSFVSRADALLKRLSVRVNPVTTPQFFPYPTHPLFADQQEFNAQLAQTLAAEIQTAIDLVNKVNISAKQYQTMYEAVKRLDTVLEDGIETFTSFKTYLKQMEIGVPSSEGDGSAPNLSTERCLDTTRHAVFLALWPSVSDEITEALERTGTILPEFQVSLALFDASGVRDPEYRRQALVEVQQLQTMKEKVEAAYQKTLAKLAHLREARRISSHVDGIQQRFVDLRLQLLEAMERTRWRQDSLNSDLPLTPESSPAVVEEDVHVPPPDFLKQLAHIRQSISNEIDTPFAPLSHHLETPLREHLTRKLVGLKNLGAGCEEMINMLTALQQQASTMTSAREECHALQLRIEDAKIRSTYIADNILTDAVGNGSAAEEATEFYGEVDHIQADVKSFTEGLVFKVPFIARLSPSLGASTSRQRSLSLDPNASSPGAHETHFDLSSVDAAVRADCNSFVMRLGGEMDGLLKCKHHLTLARLSKDLDNELKRTINQIYEVTQELNSWKLKREQITKDESYLASLSGLLERVEAYSTSNRKSISQRFSPHRELLRQMEASSTTLDQPIRETLYMARVRAVDDAELRFNTWAEDFASFKSELDQAIRNELFRLDEFKRAEEQRKREEEMRQKAEEEERRRMEEEKRLREEVEREEAVRLAEEARIHQEEQRLVAMEAEKLRLEQERIEAEKRALLEKQEAEAEWLRLEQQYNATMEAQRLQSEKERDNLASRLRQLEDELNSTKRLQQDQQRTAAEETAKTVSELERQRRDLEDLLKEYRNKLEGLKTLENQTQQAQKQTSKHEIQIMTDAGQDVFTFEVSPVTPMPRSQAMLELEAHVHTLRRRLSALVLKDAAKSSVNLPTQDQTQRYRHELTAISKENDALPASVEDTSTNAVLRSFRAELDAAEDQMEHFEKLAELNSSFQNCDAALSDLLEHIDSYPAPPAVTMASFSAPQLALPEDQLSARVRFTRDAISTAEELARPHLSDSRVSTEHSRIMQTWNELSDMASDRLGGKKSRPGSTVSSQESSGRNSAASVRTTQSTTTNRSSHSKKDSYSGLSGGRLPKPPQPPSSRLLEPPQPIPPQRRAISGGAESTPRSTSRMSSTSTRSVSGSFNTSLYQPTFSSRQRTTSLSSSTNTTPVPTLTKRSSHNPLRAKVPAGSQARRPTSPTISEASSTRSSVRSFATTSRASRPARASLGGGSTWARAPRNSLSSIIPPRAATPQKKEKHPPRKKYVPNPKSKLDVAVGDVVNNLPVGINVEGLTETWKDQSGKYWIGNQDPKLCFCRILRSQTVMVRVGGGWQELSKFIKDHFADSFRLLSESPPHPGGPEERWISSTTLLEAAEIITSTTTMKSPPPEPPRTPEPRMPFVPSFSLLTPSGHSPRSIGSIGSSPSTKGSPLTPLQFIRRAEPDAALLRPVTPTKQPRQNSQAPLRLWRP</sequence>
<feature type="compositionally biased region" description="Polar residues" evidence="5">
    <location>
        <begin position="783"/>
        <end position="797"/>
    </location>
</feature>
<evidence type="ECO:0000256" key="4">
    <source>
        <dbReference type="SAM" id="Coils"/>
    </source>
</evidence>
<keyword evidence="3" id="KW-0206">Cytoskeleton</keyword>
<feature type="compositionally biased region" description="Low complexity" evidence="5">
    <location>
        <begin position="1446"/>
        <end position="1475"/>
    </location>
</feature>
<dbReference type="GO" id="GO:0008017">
    <property type="term" value="F:microtubule binding"/>
    <property type="evidence" value="ECO:0007669"/>
    <property type="project" value="InterPro"/>
</dbReference>
<protein>
    <recommendedName>
        <fullName evidence="6">GAR domain-containing protein</fullName>
    </recommendedName>
</protein>
<dbReference type="Pfam" id="PF02187">
    <property type="entry name" value="GAS2"/>
    <property type="match status" value="1"/>
</dbReference>
<feature type="compositionally biased region" description="Low complexity" evidence="5">
    <location>
        <begin position="1394"/>
        <end position="1409"/>
    </location>
</feature>
<dbReference type="PROSITE" id="PS51460">
    <property type="entry name" value="GAR"/>
    <property type="match status" value="1"/>
</dbReference>
<feature type="compositionally biased region" description="Polar residues" evidence="5">
    <location>
        <begin position="1784"/>
        <end position="1794"/>
    </location>
</feature>
<dbReference type="OrthoDB" id="10017054at2759"/>
<comment type="subcellular location">
    <subcellularLocation>
        <location evidence="1">Cytoplasm</location>
        <location evidence="1">Cytoskeleton</location>
    </subcellularLocation>
</comment>
<organism evidence="7 8">
    <name type="scientific">Macrolepiota fuliginosa MF-IS2</name>
    <dbReference type="NCBI Taxonomy" id="1400762"/>
    <lineage>
        <taxon>Eukaryota</taxon>
        <taxon>Fungi</taxon>
        <taxon>Dikarya</taxon>
        <taxon>Basidiomycota</taxon>
        <taxon>Agaricomycotina</taxon>
        <taxon>Agaricomycetes</taxon>
        <taxon>Agaricomycetidae</taxon>
        <taxon>Agaricales</taxon>
        <taxon>Agaricineae</taxon>
        <taxon>Agaricaceae</taxon>
        <taxon>Macrolepiota</taxon>
    </lineage>
</organism>
<feature type="region of interest" description="Disordered" evidence="5">
    <location>
        <begin position="1099"/>
        <end position="1125"/>
    </location>
</feature>
<dbReference type="InterPro" id="IPR036534">
    <property type="entry name" value="GAR_dom_sf"/>
</dbReference>
<feature type="region of interest" description="Disordered" evidence="5">
    <location>
        <begin position="783"/>
        <end position="803"/>
    </location>
</feature>
<keyword evidence="8" id="KW-1185">Reference proteome</keyword>
<feature type="region of interest" description="Disordered" evidence="5">
    <location>
        <begin position="1370"/>
        <end position="1602"/>
    </location>
</feature>
<dbReference type="PANTHER" id="PTHR14383">
    <property type="entry name" value="SWAP-70 RECOMBINASE"/>
    <property type="match status" value="1"/>
</dbReference>
<evidence type="ECO:0000259" key="6">
    <source>
        <dbReference type="PROSITE" id="PS51460"/>
    </source>
</evidence>
<feature type="compositionally biased region" description="Polar residues" evidence="5">
    <location>
        <begin position="1103"/>
        <end position="1113"/>
    </location>
</feature>
<gene>
    <name evidence="7" type="ORF">P691DRAFT_805390</name>
</gene>
<evidence type="ECO:0000256" key="3">
    <source>
        <dbReference type="ARBA" id="ARBA00023212"/>
    </source>
</evidence>
<reference evidence="7" key="1">
    <citation type="submission" date="2020-11" db="EMBL/GenBank/DDBJ databases">
        <authorList>
            <consortium name="DOE Joint Genome Institute"/>
            <person name="Ahrendt S."/>
            <person name="Riley R."/>
            <person name="Andreopoulos W."/>
            <person name="Labutti K."/>
            <person name="Pangilinan J."/>
            <person name="Ruiz-Duenas F.J."/>
            <person name="Barrasa J.M."/>
            <person name="Sanchez-Garcia M."/>
            <person name="Camarero S."/>
            <person name="Miyauchi S."/>
            <person name="Serrano A."/>
            <person name="Linde D."/>
            <person name="Babiker R."/>
            <person name="Drula E."/>
            <person name="Ayuso-Fernandez I."/>
            <person name="Pacheco R."/>
            <person name="Padilla G."/>
            <person name="Ferreira P."/>
            <person name="Barriuso J."/>
            <person name="Kellner H."/>
            <person name="Castanera R."/>
            <person name="Alfaro M."/>
            <person name="Ramirez L."/>
            <person name="Pisabarro A.G."/>
            <person name="Kuo A."/>
            <person name="Tritt A."/>
            <person name="Lipzen A."/>
            <person name="He G."/>
            <person name="Yan M."/>
            <person name="Ng V."/>
            <person name="Cullen D."/>
            <person name="Martin F."/>
            <person name="Rosso M.-N."/>
            <person name="Henrissat B."/>
            <person name="Hibbett D."/>
            <person name="Martinez A.T."/>
            <person name="Grigoriev I.V."/>
        </authorList>
    </citation>
    <scope>NUCLEOTIDE SEQUENCE</scope>
    <source>
        <strain evidence="7">MF-IS2</strain>
    </source>
</reference>
<name>A0A9P5XK44_9AGAR</name>
<feature type="compositionally biased region" description="Low complexity" evidence="5">
    <location>
        <begin position="1741"/>
        <end position="1762"/>
    </location>
</feature>
<feature type="compositionally biased region" description="Polar residues" evidence="5">
    <location>
        <begin position="1380"/>
        <end position="1393"/>
    </location>
</feature>
<dbReference type="PANTHER" id="PTHR14383:SF5">
    <property type="entry name" value="RUN DOMAIN-CONTAINING PROTEIN"/>
    <property type="match status" value="1"/>
</dbReference>
<feature type="compositionally biased region" description="Pro residues" evidence="5">
    <location>
        <begin position="1717"/>
        <end position="1731"/>
    </location>
</feature>
<evidence type="ECO:0000256" key="5">
    <source>
        <dbReference type="SAM" id="MobiDB-lite"/>
    </source>
</evidence>
<feature type="compositionally biased region" description="Low complexity" evidence="5">
    <location>
        <begin position="1530"/>
        <end position="1559"/>
    </location>
</feature>
<accession>A0A9P5XK44</accession>
<dbReference type="Proteomes" id="UP000807342">
    <property type="component" value="Unassembled WGS sequence"/>
</dbReference>
<dbReference type="InterPro" id="IPR003108">
    <property type="entry name" value="GAR_dom"/>
</dbReference>
<feature type="region of interest" description="Disordered" evidence="5">
    <location>
        <begin position="1"/>
        <end position="45"/>
    </location>
</feature>
<evidence type="ECO:0000313" key="8">
    <source>
        <dbReference type="Proteomes" id="UP000807342"/>
    </source>
</evidence>
<evidence type="ECO:0000256" key="2">
    <source>
        <dbReference type="ARBA" id="ARBA00022490"/>
    </source>
</evidence>
<feature type="compositionally biased region" description="Basic residues" evidence="5">
    <location>
        <begin position="1588"/>
        <end position="1597"/>
    </location>
</feature>
<feature type="region of interest" description="Disordered" evidence="5">
    <location>
        <begin position="1710"/>
        <end position="1801"/>
    </location>
</feature>
<dbReference type="SUPFAM" id="SSF143575">
    <property type="entry name" value="GAS2 domain-like"/>
    <property type="match status" value="1"/>
</dbReference>
<feature type="compositionally biased region" description="Low complexity" evidence="5">
    <location>
        <begin position="1484"/>
        <end position="1507"/>
    </location>
</feature>
<evidence type="ECO:0000313" key="7">
    <source>
        <dbReference type="EMBL" id="KAF9452205.1"/>
    </source>
</evidence>
<keyword evidence="4" id="KW-0175">Coiled coil</keyword>
<dbReference type="Gene3D" id="3.30.920.20">
    <property type="entry name" value="Gas2-like domain"/>
    <property type="match status" value="1"/>
</dbReference>
<feature type="compositionally biased region" description="Low complexity" evidence="5">
    <location>
        <begin position="23"/>
        <end position="39"/>
    </location>
</feature>
<dbReference type="SMART" id="SM00243">
    <property type="entry name" value="GAS2"/>
    <property type="match status" value="1"/>
</dbReference>